<sequence>MNISEVKMIQYSKSEEVFNIKLLQSGTETSIGLKSKTFSIAMRKSAHTSLVKMHNHTTLLVIYPSSGLFTFNDLSNKIIEKIFKYIRKGEKMNKMSSRIHTLDYLRGFALLGIILVNVVGINFINAEIAKTHIEGIYASFLLIFIESKFFSIFSILFGVGFYIFMDRATYKAQNKYALYFRRLIVLFIFGVLHSFLQPGEALKFYAIAGVILLIFLHLKKEINLILGLLLLVAAIVLDAKLLETMPYFILGLAIGQYGLIYQFNTNLRKWIIAWSVFLVLTILSVSLLMMYYAPPNYILAENMGLHGEQFVQKKMFFDHLVTMTSPFISCFYMLTIIIVVQNDIGAKLLAPLKYYGRMALTNYIFQTLFIIVFVKVFFNGSVSMLN</sequence>
<name>A0A3E0INU0_9STAP</name>
<evidence type="ECO:0000256" key="1">
    <source>
        <dbReference type="SAM" id="Phobius"/>
    </source>
</evidence>
<feature type="transmembrane region" description="Helical" evidence="1">
    <location>
        <begin position="360"/>
        <end position="378"/>
    </location>
</feature>
<protein>
    <recommendedName>
        <fullName evidence="2">DUF418 domain-containing protein</fullName>
    </recommendedName>
</protein>
<dbReference type="OrthoDB" id="9807744at2"/>
<feature type="transmembrane region" description="Helical" evidence="1">
    <location>
        <begin position="225"/>
        <end position="241"/>
    </location>
</feature>
<feature type="domain" description="DUF418" evidence="2">
    <location>
        <begin position="293"/>
        <end position="378"/>
    </location>
</feature>
<dbReference type="RefSeq" id="WP_116094575.1">
    <property type="nucleotide sequence ID" value="NZ_QKXQ01000366.1"/>
</dbReference>
<feature type="transmembrane region" description="Helical" evidence="1">
    <location>
        <begin position="320"/>
        <end position="340"/>
    </location>
</feature>
<dbReference type="Pfam" id="PF04235">
    <property type="entry name" value="DUF418"/>
    <property type="match status" value="1"/>
</dbReference>
<feature type="non-terminal residue" evidence="3">
    <location>
        <position position="386"/>
    </location>
</feature>
<comment type="caution">
    <text evidence="3">The sequence shown here is derived from an EMBL/GenBank/DDBJ whole genome shotgun (WGS) entry which is preliminary data.</text>
</comment>
<feature type="transmembrane region" description="Helical" evidence="1">
    <location>
        <begin position="247"/>
        <end position="264"/>
    </location>
</feature>
<proteinExistence type="predicted"/>
<organism evidence="3 4">
    <name type="scientific">Staphylococcus felis</name>
    <dbReference type="NCBI Taxonomy" id="46127"/>
    <lineage>
        <taxon>Bacteria</taxon>
        <taxon>Bacillati</taxon>
        <taxon>Bacillota</taxon>
        <taxon>Bacilli</taxon>
        <taxon>Bacillales</taxon>
        <taxon>Staphylococcaceae</taxon>
        <taxon>Staphylococcus</taxon>
    </lineage>
</organism>
<feature type="transmembrane region" description="Helical" evidence="1">
    <location>
        <begin position="271"/>
        <end position="293"/>
    </location>
</feature>
<dbReference type="InterPro" id="IPR007349">
    <property type="entry name" value="DUF418"/>
</dbReference>
<feature type="transmembrane region" description="Helical" evidence="1">
    <location>
        <begin position="176"/>
        <end position="196"/>
    </location>
</feature>
<keyword evidence="1" id="KW-0812">Transmembrane</keyword>
<dbReference type="PANTHER" id="PTHR30590:SF3">
    <property type="entry name" value="HYPOTHETICAL MEMBRANE SPANNING PROTEIN"/>
    <property type="match status" value="1"/>
</dbReference>
<gene>
    <name evidence="3" type="ORF">DOS83_08005</name>
</gene>
<feature type="transmembrane region" description="Helical" evidence="1">
    <location>
        <begin position="104"/>
        <end position="124"/>
    </location>
</feature>
<accession>A0A3E0INU0</accession>
<keyword evidence="1" id="KW-0472">Membrane</keyword>
<dbReference type="Proteomes" id="UP000256562">
    <property type="component" value="Unassembled WGS sequence"/>
</dbReference>
<evidence type="ECO:0000313" key="4">
    <source>
        <dbReference type="Proteomes" id="UP000256562"/>
    </source>
</evidence>
<dbReference type="EMBL" id="QKXQ01000366">
    <property type="protein sequence ID" value="REH94112.1"/>
    <property type="molecule type" value="Genomic_DNA"/>
</dbReference>
<dbReference type="PANTHER" id="PTHR30590">
    <property type="entry name" value="INNER MEMBRANE PROTEIN"/>
    <property type="match status" value="1"/>
</dbReference>
<feature type="transmembrane region" description="Helical" evidence="1">
    <location>
        <begin position="202"/>
        <end position="218"/>
    </location>
</feature>
<evidence type="ECO:0000259" key="2">
    <source>
        <dbReference type="Pfam" id="PF04235"/>
    </source>
</evidence>
<feature type="transmembrane region" description="Helical" evidence="1">
    <location>
        <begin position="136"/>
        <end position="164"/>
    </location>
</feature>
<dbReference type="InterPro" id="IPR052529">
    <property type="entry name" value="Bact_Transport_Assoc"/>
</dbReference>
<reference evidence="3 4" key="1">
    <citation type="journal article" date="2018" name="Vet. Microbiol.">
        <title>Characterisation of Staphylococcus felis isolated from cats using whole genome sequencing.</title>
        <authorList>
            <person name="Worthing K."/>
            <person name="Pang S."/>
            <person name="Trott D.J."/>
            <person name="Abraham S."/>
            <person name="Coombs G.W."/>
            <person name="Jordan D."/>
            <person name="McIntyre L."/>
            <person name="Davies M.R."/>
            <person name="Norris J."/>
        </authorList>
    </citation>
    <scope>NUCLEOTIDE SEQUENCE [LARGE SCALE GENOMIC DNA]</scope>
    <source>
        <strain evidence="3 4">F9</strain>
    </source>
</reference>
<keyword evidence="1" id="KW-1133">Transmembrane helix</keyword>
<dbReference type="AlphaFoldDB" id="A0A3E0INU0"/>
<evidence type="ECO:0000313" key="3">
    <source>
        <dbReference type="EMBL" id="REH94112.1"/>
    </source>
</evidence>